<reference evidence="4 5" key="1">
    <citation type="submission" date="2016-10" db="EMBL/GenBank/DDBJ databases">
        <authorList>
            <person name="de Groot N.N."/>
        </authorList>
    </citation>
    <scope>NUCLEOTIDE SEQUENCE [LARGE SCALE GENOMIC DNA]</scope>
    <source>
        <strain evidence="4 5">DSM 18438</strain>
    </source>
</reference>
<dbReference type="AlphaFoldDB" id="A0A1I1E658"/>
<dbReference type="CDD" id="cd17910">
    <property type="entry name" value="CheC_ClassII"/>
    <property type="match status" value="1"/>
</dbReference>
<gene>
    <name evidence="4" type="ORF">SAMN05660443_0385</name>
</gene>
<feature type="domain" description="CheC-like protein" evidence="3">
    <location>
        <begin position="13"/>
        <end position="43"/>
    </location>
</feature>
<dbReference type="SUPFAM" id="SSF103039">
    <property type="entry name" value="CheC-like"/>
    <property type="match status" value="1"/>
</dbReference>
<keyword evidence="5" id="KW-1185">Reference proteome</keyword>
<dbReference type="GO" id="GO:0016787">
    <property type="term" value="F:hydrolase activity"/>
    <property type="evidence" value="ECO:0007669"/>
    <property type="project" value="UniProtKB-KW"/>
</dbReference>
<dbReference type="PANTHER" id="PTHR43693:SF1">
    <property type="entry name" value="PROTEIN PHOSPHATASE CHEZ"/>
    <property type="match status" value="1"/>
</dbReference>
<dbReference type="RefSeq" id="WP_091958332.1">
    <property type="nucleotide sequence ID" value="NZ_FOLH01000001.1"/>
</dbReference>
<dbReference type="InterPro" id="IPR007597">
    <property type="entry name" value="CheC"/>
</dbReference>
<dbReference type="EMBL" id="FOLH01000001">
    <property type="protein sequence ID" value="SFB82715.1"/>
    <property type="molecule type" value="Genomic_DNA"/>
</dbReference>
<evidence type="ECO:0000313" key="4">
    <source>
        <dbReference type="EMBL" id="SFB82715.1"/>
    </source>
</evidence>
<dbReference type="InterPro" id="IPR028976">
    <property type="entry name" value="CheC-like_sf"/>
</dbReference>
<dbReference type="Pfam" id="PF04509">
    <property type="entry name" value="CheC"/>
    <property type="match status" value="1"/>
</dbReference>
<protein>
    <submittedName>
        <fullName evidence="4">Chemotaxis protein CheC</fullName>
    </submittedName>
</protein>
<dbReference type="PANTHER" id="PTHR43693">
    <property type="entry name" value="PROTEIN PHOSPHATASE CHEZ"/>
    <property type="match status" value="1"/>
</dbReference>
<keyword evidence="2" id="KW-0378">Hydrolase</keyword>
<organism evidence="4 5">
    <name type="scientific">Marinospirillum celere</name>
    <dbReference type="NCBI Taxonomy" id="1122252"/>
    <lineage>
        <taxon>Bacteria</taxon>
        <taxon>Pseudomonadati</taxon>
        <taxon>Pseudomonadota</taxon>
        <taxon>Gammaproteobacteria</taxon>
        <taxon>Oceanospirillales</taxon>
        <taxon>Oceanospirillaceae</taxon>
        <taxon>Marinospirillum</taxon>
    </lineage>
</organism>
<evidence type="ECO:0000259" key="3">
    <source>
        <dbReference type="Pfam" id="PF04509"/>
    </source>
</evidence>
<dbReference type="GO" id="GO:0006935">
    <property type="term" value="P:chemotaxis"/>
    <property type="evidence" value="ECO:0007669"/>
    <property type="project" value="UniProtKB-KW"/>
</dbReference>
<dbReference type="STRING" id="1122252.SAMN05660443_0385"/>
<dbReference type="InterPro" id="IPR050992">
    <property type="entry name" value="CheZ_family_phosphatases"/>
</dbReference>
<dbReference type="Gene3D" id="3.40.1550.10">
    <property type="entry name" value="CheC-like"/>
    <property type="match status" value="1"/>
</dbReference>
<evidence type="ECO:0000256" key="2">
    <source>
        <dbReference type="ARBA" id="ARBA00022801"/>
    </source>
</evidence>
<accession>A0A1I1E658</accession>
<evidence type="ECO:0000313" key="5">
    <source>
        <dbReference type="Proteomes" id="UP000199058"/>
    </source>
</evidence>
<name>A0A1I1E658_9GAMM</name>
<dbReference type="OrthoDB" id="274823at2"/>
<sequence length="206" mass="22654">MSPIFSDDEQETIVELMNLGVGRAASALSQLVKDEVLLSVPKVDFVQLDTAEDTFKQLLPKSLAGVTQAFDGFISGKAALIFPEERSLELVRIVVGNELSASEISELEQDTLAELGNILLNSCLASLANLLKREINTSLPEAYSGDHKKMLEILCDQKDSLIMLVQIDFSLRQRNLQGYLAFIIDLRSADGFHIALQEYLADLLGP</sequence>
<evidence type="ECO:0000256" key="1">
    <source>
        <dbReference type="ARBA" id="ARBA00022500"/>
    </source>
</evidence>
<keyword evidence="1" id="KW-0145">Chemotaxis</keyword>
<dbReference type="Proteomes" id="UP000199058">
    <property type="component" value="Unassembled WGS sequence"/>
</dbReference>
<proteinExistence type="predicted"/>